<accession>A0AAF6AY64</accession>
<gene>
    <name evidence="2" type="ORF">Mp_3g06960</name>
</gene>
<proteinExistence type="predicted"/>
<reference evidence="3" key="1">
    <citation type="journal article" date="2020" name="Curr. Biol.">
        <title>Chromatin organization in early land plants reveals an ancestral association between H3K27me3, transposons, and constitutive heterochromatin.</title>
        <authorList>
            <person name="Montgomery S.A."/>
            <person name="Tanizawa Y."/>
            <person name="Galik B."/>
            <person name="Wang N."/>
            <person name="Ito T."/>
            <person name="Mochizuki T."/>
            <person name="Akimcheva S."/>
            <person name="Bowman J.L."/>
            <person name="Cognat V."/>
            <person name="Marechal-Drouard L."/>
            <person name="Ekker H."/>
            <person name="Hong S.F."/>
            <person name="Kohchi T."/>
            <person name="Lin S.S."/>
            <person name="Liu L.D."/>
            <person name="Nakamura Y."/>
            <person name="Valeeva L.R."/>
            <person name="Shakirov E.V."/>
            <person name="Shippen D.E."/>
            <person name="Wei W.L."/>
            <person name="Yagura M."/>
            <person name="Yamaoka S."/>
            <person name="Yamato K.T."/>
            <person name="Liu C."/>
            <person name="Berger F."/>
        </authorList>
    </citation>
    <scope>NUCLEOTIDE SEQUENCE [LARGE SCALE GENOMIC DNA]</scope>
    <source>
        <strain evidence="3">Tak-1</strain>
    </source>
</reference>
<feature type="transmembrane region" description="Helical" evidence="1">
    <location>
        <begin position="43"/>
        <end position="73"/>
    </location>
</feature>
<feature type="transmembrane region" description="Helical" evidence="1">
    <location>
        <begin position="132"/>
        <end position="153"/>
    </location>
</feature>
<evidence type="ECO:0000313" key="2">
    <source>
        <dbReference type="EMBL" id="BBN04698.1"/>
    </source>
</evidence>
<feature type="transmembrane region" description="Helical" evidence="1">
    <location>
        <begin position="93"/>
        <end position="112"/>
    </location>
</feature>
<keyword evidence="1" id="KW-1133">Transmembrane helix</keyword>
<dbReference type="Proteomes" id="UP001162541">
    <property type="component" value="Chromosome 3"/>
</dbReference>
<organism evidence="2 3">
    <name type="scientific">Marchantia polymorpha subsp. ruderalis</name>
    <dbReference type="NCBI Taxonomy" id="1480154"/>
    <lineage>
        <taxon>Eukaryota</taxon>
        <taxon>Viridiplantae</taxon>
        <taxon>Streptophyta</taxon>
        <taxon>Embryophyta</taxon>
        <taxon>Marchantiophyta</taxon>
        <taxon>Marchantiopsida</taxon>
        <taxon>Marchantiidae</taxon>
        <taxon>Marchantiales</taxon>
        <taxon>Marchantiaceae</taxon>
        <taxon>Marchantia</taxon>
    </lineage>
</organism>
<keyword evidence="1" id="KW-0812">Transmembrane</keyword>
<name>A0AAF6AY64_MARPO</name>
<dbReference type="AlphaFoldDB" id="A0AAF6AY64"/>
<feature type="transmembrane region" description="Helical" evidence="1">
    <location>
        <begin position="184"/>
        <end position="203"/>
    </location>
</feature>
<protein>
    <submittedName>
        <fullName evidence="2">Uncharacterized protein</fullName>
    </submittedName>
</protein>
<feature type="transmembrane region" description="Helical" evidence="1">
    <location>
        <begin position="159"/>
        <end position="177"/>
    </location>
</feature>
<evidence type="ECO:0000313" key="3">
    <source>
        <dbReference type="Proteomes" id="UP001162541"/>
    </source>
</evidence>
<keyword evidence="1" id="KW-0472">Membrane</keyword>
<dbReference type="EMBL" id="AP019868">
    <property type="protein sequence ID" value="BBN04698.1"/>
    <property type="molecule type" value="Genomic_DNA"/>
</dbReference>
<sequence length="237" mass="26581">MDVKMVEEKAIGCARGAQTRFVVACCRPHPWVRIPVMAAAEALYWASLGLAVMIVGAFMVFFVLLLLGPYLAFSLLLYRFTPLSKSSEQHQSTGILVLVASVLVFSGGYRLLRKYPQLRNMDNLTKLESIPVVLQISVYYAFLAFCSFLSAVLTFDFLVAVYWACFGVVYVIVLFFQMLGLIPWYVLVPFTVFTPLFVVSLLTRVPFWQAEPSSSAAAVADHDKFQHSLRLRSTLPV</sequence>
<evidence type="ECO:0000256" key="1">
    <source>
        <dbReference type="SAM" id="Phobius"/>
    </source>
</evidence>